<keyword evidence="3" id="KW-0479">Metal-binding</keyword>
<dbReference type="InterPro" id="IPR032466">
    <property type="entry name" value="Metal_Hydrolase"/>
</dbReference>
<evidence type="ECO:0000256" key="3">
    <source>
        <dbReference type="ARBA" id="ARBA00022723"/>
    </source>
</evidence>
<proteinExistence type="inferred from homology"/>
<dbReference type="NCBIfam" id="TIGR02033">
    <property type="entry name" value="D-hydantoinase"/>
    <property type="match status" value="1"/>
</dbReference>
<dbReference type="PANTHER" id="PTHR11647:SF1">
    <property type="entry name" value="COLLAPSIN RESPONSE MEDIATOR PROTEIN"/>
    <property type="match status" value="1"/>
</dbReference>
<dbReference type="GO" id="GO:0005829">
    <property type="term" value="C:cytosol"/>
    <property type="evidence" value="ECO:0007669"/>
    <property type="project" value="TreeGrafter"/>
</dbReference>
<dbReference type="GO" id="GO:0046872">
    <property type="term" value="F:metal ion binding"/>
    <property type="evidence" value="ECO:0007669"/>
    <property type="project" value="UniProtKB-KW"/>
</dbReference>
<dbReference type="FunFam" id="3.20.20.140:FF:000037">
    <property type="entry name" value="Dihydropyrimidinase"/>
    <property type="match status" value="1"/>
</dbReference>
<evidence type="ECO:0000256" key="5">
    <source>
        <dbReference type="PIRSR" id="PIRSR611778-50"/>
    </source>
</evidence>
<evidence type="ECO:0000256" key="2">
    <source>
        <dbReference type="ARBA" id="ARBA00008829"/>
    </source>
</evidence>
<dbReference type="EMBL" id="VIFX01000036">
    <property type="protein sequence ID" value="TQR83999.1"/>
    <property type="molecule type" value="Genomic_DNA"/>
</dbReference>
<evidence type="ECO:0000259" key="6">
    <source>
        <dbReference type="Pfam" id="PF01979"/>
    </source>
</evidence>
<reference evidence="7 8" key="1">
    <citation type="submission" date="2018-10" db="EMBL/GenBank/DDBJ databases">
        <title>Draft genome of Mycobacterium hodleri strain B.</title>
        <authorList>
            <person name="Amande T.J."/>
            <person name="Mcgenity T.J."/>
        </authorList>
    </citation>
    <scope>NUCLEOTIDE SEQUENCE [LARGE SCALE GENOMIC DNA]</scope>
    <source>
        <strain evidence="7 8">B</strain>
    </source>
</reference>
<gene>
    <name evidence="7" type="primary">hydA</name>
    <name evidence="7" type="ORF">D8S82_24255</name>
</gene>
<dbReference type="InterPro" id="IPR006680">
    <property type="entry name" value="Amidohydro-rel"/>
</dbReference>
<protein>
    <submittedName>
        <fullName evidence="7">Dihydropyrimidinase</fullName>
        <ecNumber evidence="7">3.5.2.2</ecNumber>
    </submittedName>
</protein>
<feature type="domain" description="Amidohydrolase-related" evidence="6">
    <location>
        <begin position="72"/>
        <end position="461"/>
    </location>
</feature>
<dbReference type="Gene3D" id="3.20.20.140">
    <property type="entry name" value="Metal-dependent hydrolases"/>
    <property type="match status" value="1"/>
</dbReference>
<dbReference type="Proteomes" id="UP000315759">
    <property type="component" value="Unassembled WGS sequence"/>
</dbReference>
<comment type="caution">
    <text evidence="7">The sequence shown here is derived from an EMBL/GenBank/DDBJ whole genome shotgun (WGS) entry which is preliminary data.</text>
</comment>
<evidence type="ECO:0000256" key="1">
    <source>
        <dbReference type="ARBA" id="ARBA00001947"/>
    </source>
</evidence>
<dbReference type="SUPFAM" id="SSF51556">
    <property type="entry name" value="Metallo-dependent hydrolases"/>
    <property type="match status" value="1"/>
</dbReference>
<keyword evidence="8" id="KW-1185">Reference proteome</keyword>
<organism evidence="7 8">
    <name type="scientific">Mycolicibacterium hodleri</name>
    <dbReference type="NCBI Taxonomy" id="49897"/>
    <lineage>
        <taxon>Bacteria</taxon>
        <taxon>Bacillati</taxon>
        <taxon>Actinomycetota</taxon>
        <taxon>Actinomycetes</taxon>
        <taxon>Mycobacteriales</taxon>
        <taxon>Mycobacteriaceae</taxon>
        <taxon>Mycolicibacterium</taxon>
    </lineage>
</organism>
<evidence type="ECO:0000256" key="4">
    <source>
        <dbReference type="ARBA" id="ARBA00022801"/>
    </source>
</evidence>
<name>A0A544VVJ0_9MYCO</name>
<evidence type="ECO:0000313" key="8">
    <source>
        <dbReference type="Proteomes" id="UP000315759"/>
    </source>
</evidence>
<dbReference type="Gene3D" id="2.30.40.10">
    <property type="entry name" value="Urease, subunit C, domain 1"/>
    <property type="match status" value="1"/>
</dbReference>
<comment type="cofactor">
    <cofactor evidence="1">
        <name>Zn(2+)</name>
        <dbReference type="ChEBI" id="CHEBI:29105"/>
    </cofactor>
</comment>
<dbReference type="CDD" id="cd01314">
    <property type="entry name" value="D-HYD"/>
    <property type="match status" value="1"/>
</dbReference>
<dbReference type="PANTHER" id="PTHR11647">
    <property type="entry name" value="HYDRANTOINASE/DIHYDROPYRIMIDINASE FAMILY MEMBER"/>
    <property type="match status" value="1"/>
</dbReference>
<dbReference type="SUPFAM" id="SSF51338">
    <property type="entry name" value="Composite domain of metallo-dependent hydrolases"/>
    <property type="match status" value="2"/>
</dbReference>
<sequence>MAMGPITLQDIRSVAMTTTYIRGGTVVSPTGSQPLDVLVDGETIAALVAPELAPFGDPDQTFDRVLDASGTYVIPGGVDAHTHMEMPFGGTVASDTFESGTRAAAHGGTTTIIDFAIQRQGERVQDTLAAWHAKAQGNCAIDYGFHQILGGVDSDALKAMDELVAEGVTSFKLFMAYPGVYYSDDGQILRAMQQCAGNGALTMMHAENGIAIDQLVAQHIERGETSPYYHGVSRPWELEEEATHRAIMLARVTGAPLYVVHVSAKQAMEQIATARGAGANVFAETCPQYLYLSLEEQLGAAGFEGAKWVCSTPLRSREERHQDELWRYIRTGDVATVSTDHCPFCFKGQKEMGLGDFSKIPNGMAGVEHRVDLMYQGVVNGKLSLQRWVDVCATTPARMFGLYPRKGIISPGADADIVIYDPNVHTSIGFDKTHHSNLDHSTWEGFEIDGGVRAVMSRGTVIVDRGQYLGRAGHGTYLKRGLSQYLI</sequence>
<dbReference type="InterPro" id="IPR050378">
    <property type="entry name" value="Metallo-dep_Hydrolases_sf"/>
</dbReference>
<dbReference type="InterPro" id="IPR011059">
    <property type="entry name" value="Metal-dep_hydrolase_composite"/>
</dbReference>
<dbReference type="InterPro" id="IPR011778">
    <property type="entry name" value="Hydantoinase/dihydroPyrase"/>
</dbReference>
<comment type="PTM">
    <text evidence="5">Carbamylation allows a single lysine to coordinate two divalent metal cations.</text>
</comment>
<dbReference type="Pfam" id="PF01979">
    <property type="entry name" value="Amidohydro_1"/>
    <property type="match status" value="1"/>
</dbReference>
<keyword evidence="4 7" id="KW-0378">Hydrolase</keyword>
<dbReference type="GO" id="GO:0004157">
    <property type="term" value="F:dihydropyrimidinase activity"/>
    <property type="evidence" value="ECO:0007669"/>
    <property type="project" value="UniProtKB-EC"/>
</dbReference>
<dbReference type="AlphaFoldDB" id="A0A544VVJ0"/>
<feature type="modified residue" description="N6-carboxylysine" evidence="5">
    <location>
        <position position="172"/>
    </location>
</feature>
<comment type="similarity">
    <text evidence="2">Belongs to the metallo-dependent hydrolases superfamily. Hydantoinase/dihydropyrimidinase family.</text>
</comment>
<evidence type="ECO:0000313" key="7">
    <source>
        <dbReference type="EMBL" id="TQR83999.1"/>
    </source>
</evidence>
<accession>A0A544VVJ0</accession>
<dbReference type="EC" id="3.5.2.2" evidence="7"/>